<evidence type="ECO:0000256" key="1">
    <source>
        <dbReference type="SAM" id="Phobius"/>
    </source>
</evidence>
<evidence type="ECO:0000313" key="2">
    <source>
        <dbReference type="EMBL" id="KII60810.1"/>
    </source>
</evidence>
<dbReference type="Proteomes" id="UP000031668">
    <property type="component" value="Unassembled WGS sequence"/>
</dbReference>
<organism evidence="2 3">
    <name type="scientific">Thelohanellus kitauei</name>
    <name type="common">Myxosporean</name>
    <dbReference type="NCBI Taxonomy" id="669202"/>
    <lineage>
        <taxon>Eukaryota</taxon>
        <taxon>Metazoa</taxon>
        <taxon>Cnidaria</taxon>
        <taxon>Myxozoa</taxon>
        <taxon>Myxosporea</taxon>
        <taxon>Bivalvulida</taxon>
        <taxon>Platysporina</taxon>
        <taxon>Myxobolidae</taxon>
        <taxon>Thelohanellus</taxon>
    </lineage>
</organism>
<keyword evidence="1" id="KW-1133">Transmembrane helix</keyword>
<sequence>MLQSQQNWRSLYQLDKAFYNLALLIFALLNIILSLLPTTYADTMVIHSYRYMNMITLVFCLIHIYVCLSKSSNFIRSLFSNLYFMFSYYFMGLVSSVIIVYVMTSHIPHSNRKPARMTFTAIFQITIGLIYGYVVYKYFRIYLFRVFSLYHI</sequence>
<keyword evidence="3" id="KW-1185">Reference proteome</keyword>
<reference evidence="2 3" key="1">
    <citation type="journal article" date="2014" name="Genome Biol. Evol.">
        <title>The genome of the myxosporean Thelohanellus kitauei shows adaptations to nutrient acquisition within its fish host.</title>
        <authorList>
            <person name="Yang Y."/>
            <person name="Xiong J."/>
            <person name="Zhou Z."/>
            <person name="Huo F."/>
            <person name="Miao W."/>
            <person name="Ran C."/>
            <person name="Liu Y."/>
            <person name="Zhang J."/>
            <person name="Feng J."/>
            <person name="Wang M."/>
            <person name="Wang M."/>
            <person name="Wang L."/>
            <person name="Yao B."/>
        </authorList>
    </citation>
    <scope>NUCLEOTIDE SEQUENCE [LARGE SCALE GENOMIC DNA]</scope>
    <source>
        <strain evidence="2">Wuqing</strain>
    </source>
</reference>
<protein>
    <submittedName>
        <fullName evidence="2">Uncharacterized protein</fullName>
    </submittedName>
</protein>
<proteinExistence type="predicted"/>
<feature type="transmembrane region" description="Helical" evidence="1">
    <location>
        <begin position="80"/>
        <end position="103"/>
    </location>
</feature>
<feature type="transmembrane region" description="Helical" evidence="1">
    <location>
        <begin position="48"/>
        <end position="68"/>
    </location>
</feature>
<gene>
    <name evidence="2" type="ORF">RF11_10878</name>
</gene>
<name>A0A0C2M179_THEKT</name>
<evidence type="ECO:0000313" key="3">
    <source>
        <dbReference type="Proteomes" id="UP000031668"/>
    </source>
</evidence>
<dbReference type="AlphaFoldDB" id="A0A0C2M179"/>
<keyword evidence="1" id="KW-0812">Transmembrane</keyword>
<feature type="transmembrane region" description="Helical" evidence="1">
    <location>
        <begin position="17"/>
        <end position="36"/>
    </location>
</feature>
<comment type="caution">
    <text evidence="2">The sequence shown here is derived from an EMBL/GenBank/DDBJ whole genome shotgun (WGS) entry which is preliminary data.</text>
</comment>
<feature type="transmembrane region" description="Helical" evidence="1">
    <location>
        <begin position="115"/>
        <end position="136"/>
    </location>
</feature>
<accession>A0A0C2M179</accession>
<keyword evidence="1" id="KW-0472">Membrane</keyword>
<dbReference type="EMBL" id="JWZT01005421">
    <property type="protein sequence ID" value="KII60810.1"/>
    <property type="molecule type" value="Genomic_DNA"/>
</dbReference>